<reference evidence="2" key="2">
    <citation type="submission" date="2023-03" db="EMBL/GenBank/DDBJ databases">
        <authorList>
            <person name="Shen W."/>
            <person name="Cai J."/>
        </authorList>
    </citation>
    <scope>NUCLEOTIDE SEQUENCE</scope>
    <source>
        <strain evidence="2">K69-2</strain>
    </source>
</reference>
<dbReference type="AlphaFoldDB" id="A0A376GXW3"/>
<proteinExistence type="predicted"/>
<accession>A0A376GXW3</accession>
<feature type="transmembrane region" description="Helical" evidence="1">
    <location>
        <begin position="50"/>
        <end position="72"/>
    </location>
</feature>
<feature type="transmembrane region" description="Helical" evidence="1">
    <location>
        <begin position="20"/>
        <end position="38"/>
    </location>
</feature>
<evidence type="ECO:0000313" key="2">
    <source>
        <dbReference type="EMBL" id="MDT2691184.1"/>
    </source>
</evidence>
<dbReference type="Pfam" id="PF16943">
    <property type="entry name" value="T4SS_CagC"/>
    <property type="match status" value="1"/>
</dbReference>
<dbReference type="EMBL" id="UFYW01000001">
    <property type="protein sequence ID" value="STD82522.1"/>
    <property type="molecule type" value="Genomic_DNA"/>
</dbReference>
<dbReference type="InterPro" id="IPR031607">
    <property type="entry name" value="T4SS_CagC"/>
</dbReference>
<evidence type="ECO:0000313" key="3">
    <source>
        <dbReference type="EMBL" id="STD82522.1"/>
    </source>
</evidence>
<keyword evidence="4" id="KW-1185">Reference proteome</keyword>
<organism evidence="3 4">
    <name type="scientific">Enterococcus gallinarum</name>
    <dbReference type="NCBI Taxonomy" id="1353"/>
    <lineage>
        <taxon>Bacteria</taxon>
        <taxon>Bacillati</taxon>
        <taxon>Bacillota</taxon>
        <taxon>Bacilli</taxon>
        <taxon>Lactobacillales</taxon>
        <taxon>Enterococcaceae</taxon>
        <taxon>Enterococcus</taxon>
    </lineage>
</organism>
<evidence type="ECO:0000256" key="1">
    <source>
        <dbReference type="SAM" id="Phobius"/>
    </source>
</evidence>
<protein>
    <submittedName>
        <fullName evidence="2">CagC family type IV secretion system protein</fullName>
    </submittedName>
</protein>
<sequence length="116" mass="12682">MKKLQRGIKIIKEGKWKLEVVVFSLGCTFGIPEFVYAVDPLAKLVEAGNTIKAILTALVMVVGAIAATKIVVKYLPYLDDPMEKNNMSKSLTTVLLVTAIGGALVWIVPWAYGLFK</sequence>
<keyword evidence="1" id="KW-0472">Membrane</keyword>
<dbReference type="RefSeq" id="WP_010709811.1">
    <property type="nucleotide sequence ID" value="NZ_JARPZN010000011.1"/>
</dbReference>
<keyword evidence="1" id="KW-1133">Transmembrane helix</keyword>
<reference evidence="3 4" key="1">
    <citation type="submission" date="2018-06" db="EMBL/GenBank/DDBJ databases">
        <authorList>
            <consortium name="Pathogen Informatics"/>
            <person name="Doyle S."/>
        </authorList>
    </citation>
    <scope>NUCLEOTIDE SEQUENCE [LARGE SCALE GENOMIC DNA]</scope>
    <source>
        <strain evidence="3 4">NCTC12360</strain>
    </source>
</reference>
<feature type="transmembrane region" description="Helical" evidence="1">
    <location>
        <begin position="93"/>
        <end position="112"/>
    </location>
</feature>
<keyword evidence="1" id="KW-0812">Transmembrane</keyword>
<gene>
    <name evidence="3" type="ORF">NCTC12360_00951</name>
    <name evidence="2" type="ORF">P7E30_13480</name>
</gene>
<name>A0A376GXW3_ENTGA</name>
<dbReference type="OrthoDB" id="2324354at2"/>
<dbReference type="EMBL" id="JARPZN010000011">
    <property type="protein sequence ID" value="MDT2691184.1"/>
    <property type="molecule type" value="Genomic_DNA"/>
</dbReference>
<dbReference type="Proteomes" id="UP001183682">
    <property type="component" value="Unassembled WGS sequence"/>
</dbReference>
<dbReference type="Proteomes" id="UP000254807">
    <property type="component" value="Unassembled WGS sequence"/>
</dbReference>
<evidence type="ECO:0000313" key="4">
    <source>
        <dbReference type="Proteomes" id="UP000254807"/>
    </source>
</evidence>